<evidence type="ECO:0000313" key="3">
    <source>
        <dbReference type="Proteomes" id="UP000515679"/>
    </source>
</evidence>
<dbReference type="EMBL" id="CP041969">
    <property type="protein sequence ID" value="QMV43269.1"/>
    <property type="molecule type" value="Genomic_DNA"/>
</dbReference>
<gene>
    <name evidence="2" type="ORF">FPL14_20350</name>
</gene>
<organism evidence="2 3">
    <name type="scientific">Cohnella cholangitidis</name>
    <dbReference type="NCBI Taxonomy" id="2598458"/>
    <lineage>
        <taxon>Bacteria</taxon>
        <taxon>Bacillati</taxon>
        <taxon>Bacillota</taxon>
        <taxon>Bacilli</taxon>
        <taxon>Bacillales</taxon>
        <taxon>Paenibacillaceae</taxon>
        <taxon>Cohnella</taxon>
    </lineage>
</organism>
<feature type="transmembrane region" description="Helical" evidence="1">
    <location>
        <begin position="43"/>
        <end position="65"/>
    </location>
</feature>
<keyword evidence="1" id="KW-0812">Transmembrane</keyword>
<accession>A0A7G5C235</accession>
<dbReference type="KEGG" id="cchl:FPL14_20350"/>
<evidence type="ECO:0008006" key="4">
    <source>
        <dbReference type="Google" id="ProtNLM"/>
    </source>
</evidence>
<dbReference type="Proteomes" id="UP000515679">
    <property type="component" value="Chromosome"/>
</dbReference>
<feature type="transmembrane region" description="Helical" evidence="1">
    <location>
        <begin position="7"/>
        <end position="31"/>
    </location>
</feature>
<proteinExistence type="predicted"/>
<keyword evidence="3" id="KW-1185">Reference proteome</keyword>
<keyword evidence="1" id="KW-1133">Transmembrane helix</keyword>
<evidence type="ECO:0000256" key="1">
    <source>
        <dbReference type="SAM" id="Phobius"/>
    </source>
</evidence>
<evidence type="ECO:0000313" key="2">
    <source>
        <dbReference type="EMBL" id="QMV43269.1"/>
    </source>
</evidence>
<dbReference type="AlphaFoldDB" id="A0A7G5C235"/>
<protein>
    <recommendedName>
        <fullName evidence="4">Cardiolipin synthase N-terminal domain-containing protein</fullName>
    </recommendedName>
</protein>
<sequence length="70" mass="7759">MPDFIPLWFVLLIVLAIVLIAVHLTTCVWAYGDCISNGKSTGYALVVSLNILLIPILGLVVYLFVRNIKQ</sequence>
<reference evidence="2 3" key="1">
    <citation type="submission" date="2019-07" db="EMBL/GenBank/DDBJ databases">
        <authorList>
            <person name="Kim J.K."/>
            <person name="Cheong H.-M."/>
            <person name="Choi Y."/>
            <person name="Hwang K.J."/>
            <person name="Lee S."/>
            <person name="Choi C."/>
        </authorList>
    </citation>
    <scope>NUCLEOTIDE SEQUENCE [LARGE SCALE GENOMIC DNA]</scope>
    <source>
        <strain evidence="2 3">KS 22</strain>
    </source>
</reference>
<name>A0A7G5C235_9BACL</name>
<keyword evidence="1" id="KW-0472">Membrane</keyword>